<keyword evidence="9" id="KW-0576">Peroxisome</keyword>
<comment type="similarity">
    <text evidence="14">Belongs to the enoyl-CoA hydratase/isomerase family.</text>
</comment>
<keyword evidence="6" id="KW-0560">Oxidoreductase</keyword>
<feature type="domain" description="3-hydroxyacyl-CoA dehydrogenase C-terminal" evidence="16">
    <location>
        <begin position="476"/>
        <end position="567"/>
    </location>
</feature>
<dbReference type="InterPro" id="IPR006108">
    <property type="entry name" value="3HC_DH_C"/>
</dbReference>
<evidence type="ECO:0000256" key="8">
    <source>
        <dbReference type="ARBA" id="ARBA00023098"/>
    </source>
</evidence>
<dbReference type="PROSITE" id="PS00166">
    <property type="entry name" value="ENOYL_COA_HYDRATASE"/>
    <property type="match status" value="1"/>
</dbReference>
<dbReference type="PANTHER" id="PTHR23309">
    <property type="entry name" value="3-HYDROXYACYL-COA DEHYROGENASE"/>
    <property type="match status" value="1"/>
</dbReference>
<dbReference type="EMBL" id="MSCW01000002">
    <property type="protein sequence ID" value="ONF44892.1"/>
    <property type="molecule type" value="Genomic_DNA"/>
</dbReference>
<dbReference type="InterPro" id="IPR018376">
    <property type="entry name" value="Enoyl-CoA_hyd/isom_CS"/>
</dbReference>
<protein>
    <submittedName>
        <fullName evidence="18">3-hydroxyacyl-CoA dehydrogenase</fullName>
    </submittedName>
</protein>
<evidence type="ECO:0000259" key="16">
    <source>
        <dbReference type="Pfam" id="PF00725"/>
    </source>
</evidence>
<comment type="catalytic activity">
    <reaction evidence="13">
        <text>a (3S)-3-hydroxyacyl-CoA + NAD(+) = a 3-oxoacyl-CoA + NADH + H(+)</text>
        <dbReference type="Rhea" id="RHEA:22432"/>
        <dbReference type="ChEBI" id="CHEBI:15378"/>
        <dbReference type="ChEBI" id="CHEBI:57318"/>
        <dbReference type="ChEBI" id="CHEBI:57540"/>
        <dbReference type="ChEBI" id="CHEBI:57945"/>
        <dbReference type="ChEBI" id="CHEBI:90726"/>
        <dbReference type="EC" id="1.1.1.35"/>
    </reaction>
</comment>
<feature type="compositionally biased region" description="Basic and acidic residues" evidence="15">
    <location>
        <begin position="189"/>
        <end position="209"/>
    </location>
</feature>
<evidence type="ECO:0000256" key="2">
    <source>
        <dbReference type="ARBA" id="ARBA00005005"/>
    </source>
</evidence>
<proteinExistence type="inferred from homology"/>
<gene>
    <name evidence="18" type="ORF">BTO32_03535</name>
</gene>
<evidence type="ECO:0000256" key="11">
    <source>
        <dbReference type="ARBA" id="ARBA00023239"/>
    </source>
</evidence>
<dbReference type="InterPro" id="IPR029045">
    <property type="entry name" value="ClpP/crotonase-like_dom_sf"/>
</dbReference>
<evidence type="ECO:0000313" key="19">
    <source>
        <dbReference type="Proteomes" id="UP000189339"/>
    </source>
</evidence>
<dbReference type="Gene3D" id="3.40.50.720">
    <property type="entry name" value="NAD(P)-binding Rossmann-like Domain"/>
    <property type="match status" value="1"/>
</dbReference>
<evidence type="ECO:0000259" key="17">
    <source>
        <dbReference type="Pfam" id="PF02737"/>
    </source>
</evidence>
<dbReference type="Pfam" id="PF02737">
    <property type="entry name" value="3HCDH_N"/>
    <property type="match status" value="1"/>
</dbReference>
<evidence type="ECO:0000313" key="18">
    <source>
        <dbReference type="EMBL" id="ONF44892.1"/>
    </source>
</evidence>
<name>A0A1V2DW84_9GAMM</name>
<evidence type="ECO:0000256" key="15">
    <source>
        <dbReference type="SAM" id="MobiDB-lite"/>
    </source>
</evidence>
<keyword evidence="7" id="KW-0520">NAD</keyword>
<dbReference type="SUPFAM" id="SSF52096">
    <property type="entry name" value="ClpP/crotonase"/>
    <property type="match status" value="1"/>
</dbReference>
<evidence type="ECO:0000256" key="10">
    <source>
        <dbReference type="ARBA" id="ARBA00023235"/>
    </source>
</evidence>
<evidence type="ECO:0000256" key="6">
    <source>
        <dbReference type="ARBA" id="ARBA00023002"/>
    </source>
</evidence>
<evidence type="ECO:0000256" key="13">
    <source>
        <dbReference type="ARBA" id="ARBA00049556"/>
    </source>
</evidence>
<evidence type="ECO:0000256" key="5">
    <source>
        <dbReference type="ARBA" id="ARBA00022963"/>
    </source>
</evidence>
<dbReference type="InterPro" id="IPR006176">
    <property type="entry name" value="3-OHacyl-CoA_DH_NAD-bd"/>
</dbReference>
<dbReference type="STRING" id="135739.BTO32_03535"/>
<dbReference type="GO" id="GO:0006635">
    <property type="term" value="P:fatty acid beta-oxidation"/>
    <property type="evidence" value="ECO:0007669"/>
    <property type="project" value="UniProtKB-UniPathway"/>
</dbReference>
<dbReference type="CDD" id="cd06558">
    <property type="entry name" value="crotonase-like"/>
    <property type="match status" value="1"/>
</dbReference>
<dbReference type="OrthoDB" id="5389341at2"/>
<evidence type="ECO:0000256" key="14">
    <source>
        <dbReference type="RuleBase" id="RU003707"/>
    </source>
</evidence>
<organism evidence="18 19">
    <name type="scientific">Marinobacter lutaoensis</name>
    <dbReference type="NCBI Taxonomy" id="135739"/>
    <lineage>
        <taxon>Bacteria</taxon>
        <taxon>Pseudomonadati</taxon>
        <taxon>Pseudomonadota</taxon>
        <taxon>Gammaproteobacteria</taxon>
        <taxon>Pseudomonadales</taxon>
        <taxon>Marinobacteraceae</taxon>
        <taxon>Marinobacter</taxon>
    </lineage>
</organism>
<evidence type="ECO:0000256" key="12">
    <source>
        <dbReference type="ARBA" id="ARBA00023268"/>
    </source>
</evidence>
<keyword evidence="11" id="KW-0456">Lyase</keyword>
<comment type="subcellular location">
    <subcellularLocation>
        <location evidence="1">Peroxisome</location>
    </subcellularLocation>
</comment>
<dbReference type="Pfam" id="PF00378">
    <property type="entry name" value="ECH_1"/>
    <property type="match status" value="1"/>
</dbReference>
<keyword evidence="19" id="KW-1185">Reference proteome</keyword>
<evidence type="ECO:0000256" key="3">
    <source>
        <dbReference type="ARBA" id="ARBA00008750"/>
    </source>
</evidence>
<sequence>MAHPVVYERHGRFAVIRIDHPPVNALNQSVRQGLLDALAQALVDAQVTAIGLMCAGRTFIAGADLRELSQLPQGPSLPDVTAVIEASRKPVIALMHGTALGGGLEIALACHYRLATPDTELGLPEVTLGLVPGAGGTQRLPRLVGMPLAIDMVARGRRIDAQRALACGLVHGLVHEPLLEAGQAFARTLEGRDGPPPRASDRPVPDADQARDGLDQAAIALARSARGRQAPLKCLEALRASLTLPFAEGLKTERQLFLACKGSDEHRGLVHAFFAERQAFKVPGLDDRLARPVASVAVLGAGTMGRGIAISFLDAGLPVCLFDVNPEALKQGLGAIGQHYARAVARGRLTEDEARTRQRRLSSTRDYGALATVDLVVEAAVENLGIKREIFAELDRVCRPGTVLATNTSTLDIDRIADATDRPADVIGMHFFSPANVMRLLEVVEGAATGAATQATAMSLARRLGKVGVLVGNGYGFVGNRILYRRLAEALALVTDGATPARVDRVLTAFGFPMGQFAMSDLAGLDVGYRAREERRRAGDTVPRTWLDLLVEQGRLGQKTGAGVYRYEPGDRTPKEDVEVLRLIERFRAEQGVTVRAVSDEEIRQRCLYVMVNEAFRILDEGIARRPVDIDVIWNCGYGFPAHKGGLMYWAEREGLATIQARLLDFHDQTGEAHWRPADGLNRRLAEAGAGGERP</sequence>
<dbReference type="InterPro" id="IPR008927">
    <property type="entry name" value="6-PGluconate_DH-like_C_sf"/>
</dbReference>
<dbReference type="RefSeq" id="WP_076723141.1">
    <property type="nucleotide sequence ID" value="NZ_MSCW01000002.1"/>
</dbReference>
<dbReference type="Pfam" id="PF00725">
    <property type="entry name" value="3HCDH"/>
    <property type="match status" value="2"/>
</dbReference>
<comment type="pathway">
    <text evidence="2">Lipid metabolism; fatty acid beta-oxidation.</text>
</comment>
<dbReference type="SUPFAM" id="SSF51735">
    <property type="entry name" value="NAD(P)-binding Rossmann-fold domains"/>
    <property type="match status" value="1"/>
</dbReference>
<dbReference type="GO" id="GO:0004300">
    <property type="term" value="F:enoyl-CoA hydratase activity"/>
    <property type="evidence" value="ECO:0007669"/>
    <property type="project" value="UniProtKB-ARBA"/>
</dbReference>
<dbReference type="GO" id="GO:0070403">
    <property type="term" value="F:NAD+ binding"/>
    <property type="evidence" value="ECO:0007669"/>
    <property type="project" value="InterPro"/>
</dbReference>
<comment type="similarity">
    <text evidence="3">In the N-terminal section; belongs to the enoyl-CoA hydratase/isomerase family.</text>
</comment>
<accession>A0A1V2DW84</accession>
<dbReference type="UniPathway" id="UPA00659"/>
<dbReference type="GO" id="GO:0016853">
    <property type="term" value="F:isomerase activity"/>
    <property type="evidence" value="ECO:0007669"/>
    <property type="project" value="UniProtKB-KW"/>
</dbReference>
<feature type="region of interest" description="Disordered" evidence="15">
    <location>
        <begin position="188"/>
        <end position="209"/>
    </location>
</feature>
<dbReference type="InterPro" id="IPR036291">
    <property type="entry name" value="NAD(P)-bd_dom_sf"/>
</dbReference>
<dbReference type="AlphaFoldDB" id="A0A1V2DW84"/>
<dbReference type="Proteomes" id="UP000189339">
    <property type="component" value="Unassembled WGS sequence"/>
</dbReference>
<dbReference type="FunFam" id="1.10.1040.50:FF:000006">
    <property type="entry name" value="Peroxisomal bifunctional enzyme"/>
    <property type="match status" value="1"/>
</dbReference>
<keyword evidence="5" id="KW-0442">Lipid degradation</keyword>
<dbReference type="GO" id="GO:0003857">
    <property type="term" value="F:(3S)-3-hydroxyacyl-CoA dehydrogenase (NAD+) activity"/>
    <property type="evidence" value="ECO:0007669"/>
    <property type="project" value="UniProtKB-EC"/>
</dbReference>
<evidence type="ECO:0000256" key="9">
    <source>
        <dbReference type="ARBA" id="ARBA00023140"/>
    </source>
</evidence>
<keyword evidence="10" id="KW-0413">Isomerase</keyword>
<reference evidence="18 19" key="1">
    <citation type="submission" date="2016-12" db="EMBL/GenBank/DDBJ databases">
        <title>Marinobacter lutaoensis whole genome sequencing.</title>
        <authorList>
            <person name="Verma A."/>
            <person name="Krishnamurthi S."/>
        </authorList>
    </citation>
    <scope>NUCLEOTIDE SEQUENCE [LARGE SCALE GENOMIC DNA]</scope>
    <source>
        <strain evidence="18 19">T5054</strain>
    </source>
</reference>
<dbReference type="Gene3D" id="3.90.226.10">
    <property type="entry name" value="2-enoyl-CoA Hydratase, Chain A, domain 1"/>
    <property type="match status" value="1"/>
</dbReference>
<dbReference type="InterPro" id="IPR001753">
    <property type="entry name" value="Enoyl-CoA_hydra/iso"/>
</dbReference>
<feature type="domain" description="3-hydroxyacyl-CoA dehydrogenase C-terminal" evidence="16">
    <location>
        <begin position="605"/>
        <end position="689"/>
    </location>
</feature>
<keyword evidence="4" id="KW-0276">Fatty acid metabolism</keyword>
<comment type="caution">
    <text evidence="18">The sequence shown here is derived from an EMBL/GenBank/DDBJ whole genome shotgun (WGS) entry which is preliminary data.</text>
</comment>
<dbReference type="Gene3D" id="1.10.1040.50">
    <property type="match status" value="1"/>
</dbReference>
<evidence type="ECO:0000256" key="4">
    <source>
        <dbReference type="ARBA" id="ARBA00022832"/>
    </source>
</evidence>
<evidence type="ECO:0000256" key="7">
    <source>
        <dbReference type="ARBA" id="ARBA00023027"/>
    </source>
</evidence>
<dbReference type="SUPFAM" id="SSF48179">
    <property type="entry name" value="6-phosphogluconate dehydrogenase C-terminal domain-like"/>
    <property type="match status" value="2"/>
</dbReference>
<keyword evidence="8" id="KW-0443">Lipid metabolism</keyword>
<keyword evidence="12" id="KW-0511">Multifunctional enzyme</keyword>
<feature type="domain" description="3-hydroxyacyl-CoA dehydrogenase NAD binding" evidence="17">
    <location>
        <begin position="295"/>
        <end position="472"/>
    </location>
</feature>
<dbReference type="FunFam" id="3.40.50.720:FF:000009">
    <property type="entry name" value="Fatty oxidation complex, alpha subunit"/>
    <property type="match status" value="1"/>
</dbReference>
<evidence type="ECO:0000256" key="1">
    <source>
        <dbReference type="ARBA" id="ARBA00004275"/>
    </source>
</evidence>